<proteinExistence type="predicted"/>
<keyword evidence="1" id="KW-0812">Transmembrane</keyword>
<dbReference type="OrthoDB" id="2533487at2"/>
<evidence type="ECO:0000313" key="3">
    <source>
        <dbReference type="EMBL" id="SFE65583.1"/>
    </source>
</evidence>
<feature type="transmembrane region" description="Helical" evidence="1">
    <location>
        <begin position="246"/>
        <end position="263"/>
    </location>
</feature>
<keyword evidence="1" id="KW-1133">Transmembrane helix</keyword>
<reference evidence="3 4" key="1">
    <citation type="submission" date="2016-10" db="EMBL/GenBank/DDBJ databases">
        <authorList>
            <person name="de Groot N.N."/>
        </authorList>
    </citation>
    <scope>NUCLEOTIDE SEQUENCE [LARGE SCALE GENOMIC DNA]</scope>
    <source>
        <strain evidence="3 4">DSM 26130</strain>
    </source>
</reference>
<protein>
    <recommendedName>
        <fullName evidence="2">Acyltransferase 3 domain-containing protein</fullName>
    </recommendedName>
</protein>
<name>A0A1I2CCN7_9BACT</name>
<dbReference type="AlphaFoldDB" id="A0A1I2CCN7"/>
<dbReference type="GO" id="GO:0016747">
    <property type="term" value="F:acyltransferase activity, transferring groups other than amino-acyl groups"/>
    <property type="evidence" value="ECO:0007669"/>
    <property type="project" value="InterPro"/>
</dbReference>
<gene>
    <name evidence="3" type="ORF">SAMN05216167_11727</name>
</gene>
<dbReference type="Pfam" id="PF01757">
    <property type="entry name" value="Acyl_transf_3"/>
    <property type="match status" value="1"/>
</dbReference>
<feature type="transmembrane region" description="Helical" evidence="1">
    <location>
        <begin position="84"/>
        <end position="102"/>
    </location>
</feature>
<feature type="transmembrane region" description="Helical" evidence="1">
    <location>
        <begin position="214"/>
        <end position="234"/>
    </location>
</feature>
<organism evidence="3 4">
    <name type="scientific">Spirosoma endophyticum</name>
    <dbReference type="NCBI Taxonomy" id="662367"/>
    <lineage>
        <taxon>Bacteria</taxon>
        <taxon>Pseudomonadati</taxon>
        <taxon>Bacteroidota</taxon>
        <taxon>Cytophagia</taxon>
        <taxon>Cytophagales</taxon>
        <taxon>Cytophagaceae</taxon>
        <taxon>Spirosoma</taxon>
    </lineage>
</organism>
<sequence>MVKPRQTSIDYMKGGLVIGMVLAHALQLLSKPTGLFWLFSTTINLITFSGFFFCFGYVFFLSYLTKPFADVKTKMAKTAIKSLFAYYLSGFSAYLLLSPRFLGKPYPITLDEILQLITFSKVAWFSEFLLTFFLITGLVLVFFKGFRQLAHSPMTTLCLGLVCLLTAYLLPTDLIVPQPMALLIGTKNYFIFPVVQYLPIFLIGIYFSNYEVGWNRTVLALSLFATGLLVSYYVSHQAMPAEFLPSVYWLVGSYGILYGYYVAAKWLEHRPNPLNWLLSIGRNTLFYLLVSNFILFALSNHIQTKPEIAFLIGAITLLIITFLFSLLTQSPKTHSETQVRSVPIL</sequence>
<dbReference type="InterPro" id="IPR002656">
    <property type="entry name" value="Acyl_transf_3_dom"/>
</dbReference>
<dbReference type="STRING" id="662367.SAMN05216167_11727"/>
<evidence type="ECO:0000313" key="4">
    <source>
        <dbReference type="Proteomes" id="UP000198598"/>
    </source>
</evidence>
<feature type="transmembrane region" description="Helical" evidence="1">
    <location>
        <begin position="12"/>
        <end position="29"/>
    </location>
</feature>
<feature type="transmembrane region" description="Helical" evidence="1">
    <location>
        <begin position="284"/>
        <end position="302"/>
    </location>
</feature>
<feature type="transmembrane region" description="Helical" evidence="1">
    <location>
        <begin position="150"/>
        <end position="170"/>
    </location>
</feature>
<dbReference type="RefSeq" id="WP_093832320.1">
    <property type="nucleotide sequence ID" value="NZ_FOLQ01000017.1"/>
</dbReference>
<feature type="transmembrane region" description="Helical" evidence="1">
    <location>
        <begin position="122"/>
        <end position="143"/>
    </location>
</feature>
<feature type="transmembrane region" description="Helical" evidence="1">
    <location>
        <begin position="308"/>
        <end position="327"/>
    </location>
</feature>
<dbReference type="EMBL" id="FOLQ01000017">
    <property type="protein sequence ID" value="SFE65583.1"/>
    <property type="molecule type" value="Genomic_DNA"/>
</dbReference>
<keyword evidence="1" id="KW-0472">Membrane</keyword>
<evidence type="ECO:0000256" key="1">
    <source>
        <dbReference type="SAM" id="Phobius"/>
    </source>
</evidence>
<keyword evidence="4" id="KW-1185">Reference proteome</keyword>
<feature type="transmembrane region" description="Helical" evidence="1">
    <location>
        <begin position="190"/>
        <end position="207"/>
    </location>
</feature>
<evidence type="ECO:0000259" key="2">
    <source>
        <dbReference type="Pfam" id="PF01757"/>
    </source>
</evidence>
<accession>A0A1I2CCN7</accession>
<dbReference type="Proteomes" id="UP000198598">
    <property type="component" value="Unassembled WGS sequence"/>
</dbReference>
<feature type="domain" description="Acyltransferase 3" evidence="2">
    <location>
        <begin position="8"/>
        <end position="327"/>
    </location>
</feature>
<feature type="transmembrane region" description="Helical" evidence="1">
    <location>
        <begin position="35"/>
        <end position="64"/>
    </location>
</feature>